<dbReference type="Gene3D" id="1.20.144.10">
    <property type="entry name" value="Phosphatidic acid phosphatase type 2/haloperoxidase"/>
    <property type="match status" value="2"/>
</dbReference>
<dbReference type="InterPro" id="IPR000326">
    <property type="entry name" value="PAP2/HPO"/>
</dbReference>
<feature type="transmembrane region" description="Helical" evidence="4">
    <location>
        <begin position="137"/>
        <end position="158"/>
    </location>
</feature>
<feature type="domain" description="Phosphatidic acid phosphatase type 2/haloperoxidase" evidence="5">
    <location>
        <begin position="137"/>
        <end position="249"/>
    </location>
</feature>
<accession>A0ABW8K452</accession>
<gene>
    <name evidence="6" type="ORF">ISS97_10455</name>
</gene>
<evidence type="ECO:0000259" key="5">
    <source>
        <dbReference type="SMART" id="SM00014"/>
    </source>
</evidence>
<comment type="catalytic activity">
    <reaction evidence="3">
        <text>di-trans,octa-cis-undecaprenyl diphosphate + H2O = di-trans,octa-cis-undecaprenyl phosphate + phosphate + H(+)</text>
        <dbReference type="Rhea" id="RHEA:28094"/>
        <dbReference type="ChEBI" id="CHEBI:15377"/>
        <dbReference type="ChEBI" id="CHEBI:15378"/>
        <dbReference type="ChEBI" id="CHEBI:43474"/>
        <dbReference type="ChEBI" id="CHEBI:58405"/>
        <dbReference type="ChEBI" id="CHEBI:60392"/>
        <dbReference type="EC" id="3.6.1.27"/>
    </reaction>
</comment>
<evidence type="ECO:0000313" key="6">
    <source>
        <dbReference type="EMBL" id="MFK2917680.1"/>
    </source>
</evidence>
<feature type="transmembrane region" description="Helical" evidence="4">
    <location>
        <begin position="12"/>
        <end position="31"/>
    </location>
</feature>
<feature type="transmembrane region" description="Helical" evidence="4">
    <location>
        <begin position="178"/>
        <end position="197"/>
    </location>
</feature>
<dbReference type="Proteomes" id="UP001620408">
    <property type="component" value="Unassembled WGS sequence"/>
</dbReference>
<name>A0ABW8K452_9GAMM</name>
<feature type="transmembrane region" description="Helical" evidence="4">
    <location>
        <begin position="209"/>
        <end position="230"/>
    </location>
</feature>
<protein>
    <recommendedName>
        <fullName evidence="1">undecaprenyl-diphosphate phosphatase</fullName>
        <ecNumber evidence="1">3.6.1.27</ecNumber>
    </recommendedName>
    <alternativeName>
        <fullName evidence="2">Undecaprenyl pyrophosphate phosphatase</fullName>
    </alternativeName>
</protein>
<keyword evidence="4" id="KW-0472">Membrane</keyword>
<dbReference type="PANTHER" id="PTHR14969">
    <property type="entry name" value="SPHINGOSINE-1-PHOSPHATE PHOSPHOHYDROLASE"/>
    <property type="match status" value="1"/>
</dbReference>
<feature type="transmembrane region" description="Helical" evidence="4">
    <location>
        <begin position="236"/>
        <end position="255"/>
    </location>
</feature>
<evidence type="ECO:0000256" key="1">
    <source>
        <dbReference type="ARBA" id="ARBA00012374"/>
    </source>
</evidence>
<evidence type="ECO:0000256" key="2">
    <source>
        <dbReference type="ARBA" id="ARBA00032707"/>
    </source>
</evidence>
<feature type="transmembrane region" description="Helical" evidence="4">
    <location>
        <begin position="52"/>
        <end position="74"/>
    </location>
</feature>
<feature type="transmembrane region" description="Helical" evidence="4">
    <location>
        <begin position="104"/>
        <end position="130"/>
    </location>
</feature>
<evidence type="ECO:0000313" key="7">
    <source>
        <dbReference type="Proteomes" id="UP001620408"/>
    </source>
</evidence>
<comment type="caution">
    <text evidence="6">The sequence shown here is derived from an EMBL/GenBank/DDBJ whole genome shotgun (WGS) entry which is preliminary data.</text>
</comment>
<keyword evidence="4" id="KW-0812">Transmembrane</keyword>
<dbReference type="EC" id="3.6.1.27" evidence="1"/>
<dbReference type="CDD" id="cd03392">
    <property type="entry name" value="PAP2_like_2"/>
    <property type="match status" value="1"/>
</dbReference>
<keyword evidence="4" id="KW-1133">Transmembrane helix</keyword>
<dbReference type="SMART" id="SM00014">
    <property type="entry name" value="acidPPc"/>
    <property type="match status" value="1"/>
</dbReference>
<dbReference type="InterPro" id="IPR036938">
    <property type="entry name" value="PAP2/HPO_sf"/>
</dbReference>
<evidence type="ECO:0000256" key="3">
    <source>
        <dbReference type="ARBA" id="ARBA00047594"/>
    </source>
</evidence>
<evidence type="ECO:0000256" key="4">
    <source>
        <dbReference type="SAM" id="Phobius"/>
    </source>
</evidence>
<dbReference type="RefSeq" id="WP_379986749.1">
    <property type="nucleotide sequence ID" value="NZ_JADIKD010000010.1"/>
</dbReference>
<dbReference type="PANTHER" id="PTHR14969:SF13">
    <property type="entry name" value="AT30094P"/>
    <property type="match status" value="1"/>
</dbReference>
<reference evidence="6 7" key="1">
    <citation type="submission" date="2020-10" db="EMBL/GenBank/DDBJ databases">
        <title>Phylogeny of dyella-like bacteria.</title>
        <authorList>
            <person name="Fu J."/>
        </authorList>
    </citation>
    <scope>NUCLEOTIDE SEQUENCE [LARGE SCALE GENOMIC DNA]</scope>
    <source>
        <strain evidence="6 7">BB4</strain>
    </source>
</reference>
<organism evidence="6 7">
    <name type="scientific">Dyella koreensis</name>
    <dbReference type="NCBI Taxonomy" id="311235"/>
    <lineage>
        <taxon>Bacteria</taxon>
        <taxon>Pseudomonadati</taxon>
        <taxon>Pseudomonadota</taxon>
        <taxon>Gammaproteobacteria</taxon>
        <taxon>Lysobacterales</taxon>
        <taxon>Rhodanobacteraceae</taxon>
        <taxon>Dyella</taxon>
    </lineage>
</organism>
<sequence length="261" mass="28464">MALTTDWIAAHALALWAALLLLALLTGDLAWRRSARLRVAALAGRRQRGVMRWQTGIALATLMLLLFGGIAFAVGTGSPGNVANFDAALAEQLRMHMPPLALQIIAMLTQLGGTPWVATAATLVLLYLLLRGEWALAGVWAFAQLGIMPLTSGIKALIERPRPLHNHGFVTESGWSFPSGHALGSMVFYGMLAYVLLRLLPTRWHRTVIFTAVLLVGLIGISRVLLQVHYLSDVVAGYAFGLVWLLLCISIAEWLRLRTAR</sequence>
<proteinExistence type="predicted"/>
<dbReference type="EMBL" id="JADIKD010000010">
    <property type="protein sequence ID" value="MFK2917680.1"/>
    <property type="molecule type" value="Genomic_DNA"/>
</dbReference>
<dbReference type="Pfam" id="PF01569">
    <property type="entry name" value="PAP2"/>
    <property type="match status" value="1"/>
</dbReference>
<keyword evidence="7" id="KW-1185">Reference proteome</keyword>
<dbReference type="SUPFAM" id="SSF48317">
    <property type="entry name" value="Acid phosphatase/Vanadium-dependent haloperoxidase"/>
    <property type="match status" value="1"/>
</dbReference>